<dbReference type="InterPro" id="IPR038610">
    <property type="entry name" value="FliK-like_C_sf"/>
</dbReference>
<dbReference type="Proteomes" id="UP000252100">
    <property type="component" value="Chromosome"/>
</dbReference>
<name>A0A345BVZ8_9BACI</name>
<gene>
    <name evidence="3" type="ORF">DT065_03240</name>
</gene>
<dbReference type="InterPro" id="IPR021136">
    <property type="entry name" value="Flagellar_hook_control-like_C"/>
</dbReference>
<organism evidence="3 4">
    <name type="scientific">Salicibibacter kimchii</name>
    <dbReference type="NCBI Taxonomy" id="2099786"/>
    <lineage>
        <taxon>Bacteria</taxon>
        <taxon>Bacillati</taxon>
        <taxon>Bacillota</taxon>
        <taxon>Bacilli</taxon>
        <taxon>Bacillales</taxon>
        <taxon>Bacillaceae</taxon>
        <taxon>Salicibibacter</taxon>
    </lineage>
</organism>
<accession>A0A345BVZ8</accession>
<protein>
    <recommendedName>
        <fullName evidence="2">Flagellar hook-length control protein-like C-terminal domain-containing protein</fullName>
    </recommendedName>
</protein>
<evidence type="ECO:0000313" key="3">
    <source>
        <dbReference type="EMBL" id="AXF55129.1"/>
    </source>
</evidence>
<feature type="compositionally biased region" description="Basic and acidic residues" evidence="1">
    <location>
        <begin position="208"/>
        <end position="236"/>
    </location>
</feature>
<dbReference type="RefSeq" id="WP_114370845.1">
    <property type="nucleotide sequence ID" value="NZ_CP031092.1"/>
</dbReference>
<dbReference type="AlphaFoldDB" id="A0A345BVZ8"/>
<dbReference type="Gene3D" id="3.30.750.140">
    <property type="match status" value="1"/>
</dbReference>
<dbReference type="KEGG" id="rue:DT065_03240"/>
<feature type="region of interest" description="Disordered" evidence="1">
    <location>
        <begin position="383"/>
        <end position="421"/>
    </location>
</feature>
<reference evidence="3 4" key="1">
    <citation type="journal article" date="2018" name="J. Microbiol.">
        <title>Salicibibacter kimchii gen. nov., sp. nov., a moderately halophilic and alkalitolerant bacterium in the family Bacillaceae, isolated from kimchi.</title>
        <authorList>
            <person name="Jang J.Y."/>
            <person name="Oh Y.J."/>
            <person name="Lim S.K."/>
            <person name="Park H.K."/>
            <person name="Lee C."/>
            <person name="Kim J.Y."/>
            <person name="Lee M.A."/>
            <person name="Choi H.J."/>
        </authorList>
    </citation>
    <scope>NUCLEOTIDE SEQUENCE [LARGE SCALE GENOMIC DNA]</scope>
    <source>
        <strain evidence="3 4">NKC1-1</strain>
    </source>
</reference>
<evidence type="ECO:0000313" key="4">
    <source>
        <dbReference type="Proteomes" id="UP000252100"/>
    </source>
</evidence>
<keyword evidence="4" id="KW-1185">Reference proteome</keyword>
<sequence>MIPAGLQAFPLKEGVSTFVPTRASMKGMGENHDQTFGQRLAHFQEKYEAFPQKEGLQSSQDTFEKDLSDGQALLDALRERIPSSSESEPFLGNMDWEMAMMMTEEALSEDEGVALSSDVEKIATSFMDAEISIEEMLETVFPNSEEVAIATEIDEAFAFTEEMREAGIPPLMAFIAFVAQKGEHAKPIREKLSHYVKQLNPAMGRDAGSPKHREVSNHTKEVGKTTEFAPRHDRSASSHAAVKMDTILPNLNHGAPPPSAFVFNETMAMQALNQGEQLHVHLGDQKTEHARAVAFMNQFQQALSKGHLRSDGEGRQQLSIKLYPESLGRLDVQITRDNGVLQARLVTTTAMARELVETQLPNLRNAFHHQQLPVERIVVEEAHSQVADDQREGKPSTDDGTSAFEEESDEERAEGYLPSFEEWLEATLNQEG</sequence>
<feature type="domain" description="Flagellar hook-length control protein-like C-terminal" evidence="2">
    <location>
        <begin position="310"/>
        <end position="384"/>
    </location>
</feature>
<feature type="region of interest" description="Disordered" evidence="1">
    <location>
        <begin position="201"/>
        <end position="237"/>
    </location>
</feature>
<evidence type="ECO:0000259" key="2">
    <source>
        <dbReference type="Pfam" id="PF02120"/>
    </source>
</evidence>
<dbReference type="OrthoDB" id="2112988at2"/>
<dbReference type="Pfam" id="PF02120">
    <property type="entry name" value="Flg_hook"/>
    <property type="match status" value="1"/>
</dbReference>
<dbReference type="CDD" id="cd17470">
    <property type="entry name" value="T3SS_Flik_C"/>
    <property type="match status" value="1"/>
</dbReference>
<feature type="compositionally biased region" description="Basic and acidic residues" evidence="1">
    <location>
        <begin position="383"/>
        <end position="397"/>
    </location>
</feature>
<evidence type="ECO:0000256" key="1">
    <source>
        <dbReference type="SAM" id="MobiDB-lite"/>
    </source>
</evidence>
<dbReference type="EMBL" id="CP031092">
    <property type="protein sequence ID" value="AXF55129.1"/>
    <property type="molecule type" value="Genomic_DNA"/>
</dbReference>
<proteinExistence type="predicted"/>